<accession>A0A8H6Z7N2</accession>
<dbReference type="Pfam" id="PF24883">
    <property type="entry name" value="NPHP3_N"/>
    <property type="match status" value="1"/>
</dbReference>
<dbReference type="PANTHER" id="PTHR10039">
    <property type="entry name" value="AMELOGENIN"/>
    <property type="match status" value="1"/>
</dbReference>
<gene>
    <name evidence="3" type="ORF">MVEN_00112800</name>
</gene>
<keyword evidence="1" id="KW-0677">Repeat</keyword>
<name>A0A8H6Z7N2_9AGAR</name>
<dbReference type="InterPro" id="IPR036770">
    <property type="entry name" value="Ankyrin_rpt-contain_sf"/>
</dbReference>
<dbReference type="PANTHER" id="PTHR10039:SF16">
    <property type="entry name" value="GPI INOSITOL-DEACYLASE"/>
    <property type="match status" value="1"/>
</dbReference>
<dbReference type="EMBL" id="JACAZI010000001">
    <property type="protein sequence ID" value="KAF7372509.1"/>
    <property type="molecule type" value="Genomic_DNA"/>
</dbReference>
<reference evidence="3" key="1">
    <citation type="submission" date="2020-05" db="EMBL/GenBank/DDBJ databases">
        <title>Mycena genomes resolve the evolution of fungal bioluminescence.</title>
        <authorList>
            <person name="Tsai I.J."/>
        </authorList>
    </citation>
    <scope>NUCLEOTIDE SEQUENCE</scope>
    <source>
        <strain evidence="3">CCC161011</strain>
    </source>
</reference>
<evidence type="ECO:0000256" key="1">
    <source>
        <dbReference type="ARBA" id="ARBA00022737"/>
    </source>
</evidence>
<protein>
    <recommendedName>
        <fullName evidence="2">Nephrocystin 3-like N-terminal domain-containing protein</fullName>
    </recommendedName>
</protein>
<dbReference type="AlphaFoldDB" id="A0A8H6Z7N2"/>
<dbReference type="OrthoDB" id="7464126at2759"/>
<dbReference type="SUPFAM" id="SSF48403">
    <property type="entry name" value="Ankyrin repeat"/>
    <property type="match status" value="1"/>
</dbReference>
<keyword evidence="4" id="KW-1185">Reference proteome</keyword>
<organism evidence="3 4">
    <name type="scientific">Mycena venus</name>
    <dbReference type="NCBI Taxonomy" id="2733690"/>
    <lineage>
        <taxon>Eukaryota</taxon>
        <taxon>Fungi</taxon>
        <taxon>Dikarya</taxon>
        <taxon>Basidiomycota</taxon>
        <taxon>Agaricomycotina</taxon>
        <taxon>Agaricomycetes</taxon>
        <taxon>Agaricomycetidae</taxon>
        <taxon>Agaricales</taxon>
        <taxon>Marasmiineae</taxon>
        <taxon>Mycenaceae</taxon>
        <taxon>Mycena</taxon>
    </lineage>
</organism>
<dbReference type="Gene3D" id="1.25.40.20">
    <property type="entry name" value="Ankyrin repeat-containing domain"/>
    <property type="match status" value="1"/>
</dbReference>
<evidence type="ECO:0000259" key="2">
    <source>
        <dbReference type="Pfam" id="PF24883"/>
    </source>
</evidence>
<evidence type="ECO:0000313" key="4">
    <source>
        <dbReference type="Proteomes" id="UP000620124"/>
    </source>
</evidence>
<sequence>MCQMAQMALSEQLISKNEAMERQLERYQHDILGTLGKGFTKVENDVASLQEVSQTQEDSKRLQILIDWLQPVDNVVKHDSVNRQKHSVIEALRLGDRPVASVVYHYCDFCEARSTESIVVLRSILAQILLKNPRPSFDKLHYASEITQKSVAHLSGKGAVEWIMNHVTKGEEQQFIVIDALDECIDFTKTSFLVSFSWQHIHESLFIYLAEERSSLSSDIHLYINHELEARPKLARLPSGIKEEIRIILFSKAAGMFRWVHCQVDILVGCRSLRAVREALCNLPLTLYETYERILRAIDSKGRWESFIARSILQWLVGASGLMTLTELNATLLIEVGKCELNEDLRLFDPHDVLSVCRSLVRFEPTTGIVTLSHFTVQEFLAQEDLIRLHLEQYSMSPQSPVLHRHLALQCLTYLLLDTFEAGPVPTLEEYAKRVQDFPFYPYATAHLPYHLSRSPEMTRRYTVMSHSSSCIHRKAKWLNMELTSPNWLFGTLVHWSIDMSRWEMMELFLDMGADIDQKAVLANATRDQRFVGIPMSPLERALRWLDQRGTEILISRGATVAYSEIYSAVYHGRMSAVQRFLDASAASTLSLEERSALLVAGVRAANIDIVTFLLEAGCEPLSVELQSGKGVLQIAFELRSPEIIGVLIRAGSPPSQIKLAPWELAWAADQSWYSDCLKALCECYRTHYSSPDL</sequence>
<evidence type="ECO:0000313" key="3">
    <source>
        <dbReference type="EMBL" id="KAF7372509.1"/>
    </source>
</evidence>
<dbReference type="Proteomes" id="UP000620124">
    <property type="component" value="Unassembled WGS sequence"/>
</dbReference>
<dbReference type="InterPro" id="IPR056884">
    <property type="entry name" value="NPHP3-like_N"/>
</dbReference>
<comment type="caution">
    <text evidence="3">The sequence shown here is derived from an EMBL/GenBank/DDBJ whole genome shotgun (WGS) entry which is preliminary data.</text>
</comment>
<feature type="domain" description="Nephrocystin 3-like N-terminal" evidence="2">
    <location>
        <begin position="87"/>
        <end position="188"/>
    </location>
</feature>
<proteinExistence type="predicted"/>